<feature type="non-terminal residue" evidence="1">
    <location>
        <position position="98"/>
    </location>
</feature>
<dbReference type="AlphaFoldDB" id="A0A9N9P7N4"/>
<organism evidence="1 2">
    <name type="scientific">Dentiscutata erythropus</name>
    <dbReference type="NCBI Taxonomy" id="1348616"/>
    <lineage>
        <taxon>Eukaryota</taxon>
        <taxon>Fungi</taxon>
        <taxon>Fungi incertae sedis</taxon>
        <taxon>Mucoromycota</taxon>
        <taxon>Glomeromycotina</taxon>
        <taxon>Glomeromycetes</taxon>
        <taxon>Diversisporales</taxon>
        <taxon>Gigasporaceae</taxon>
        <taxon>Dentiscutata</taxon>
    </lineage>
</organism>
<evidence type="ECO:0000313" key="2">
    <source>
        <dbReference type="Proteomes" id="UP000789405"/>
    </source>
</evidence>
<evidence type="ECO:0000313" key="1">
    <source>
        <dbReference type="EMBL" id="CAG8797787.1"/>
    </source>
</evidence>
<reference evidence="1" key="1">
    <citation type="submission" date="2021-06" db="EMBL/GenBank/DDBJ databases">
        <authorList>
            <person name="Kallberg Y."/>
            <person name="Tangrot J."/>
            <person name="Rosling A."/>
        </authorList>
    </citation>
    <scope>NUCLEOTIDE SEQUENCE</scope>
    <source>
        <strain evidence="1">MA453B</strain>
    </source>
</reference>
<gene>
    <name evidence="1" type="ORF">DERYTH_LOCUS22745</name>
</gene>
<comment type="caution">
    <text evidence="1">The sequence shown here is derived from an EMBL/GenBank/DDBJ whole genome shotgun (WGS) entry which is preliminary data.</text>
</comment>
<protein>
    <submittedName>
        <fullName evidence="1">24261_t:CDS:1</fullName>
    </submittedName>
</protein>
<proteinExistence type="predicted"/>
<feature type="non-terminal residue" evidence="1">
    <location>
        <position position="1"/>
    </location>
</feature>
<accession>A0A9N9P7N4</accession>
<dbReference type="Proteomes" id="UP000789405">
    <property type="component" value="Unassembled WGS sequence"/>
</dbReference>
<dbReference type="OrthoDB" id="10599214at2759"/>
<sequence>TDLIEYEENAADLIEFEEKNATKCRLVIPDIVKFYKLCKKMKAEGVIVTNVFYRSSAKTRAKELNILLTKPEHAKGKIDDFFEDLKFLTISESSAEEI</sequence>
<keyword evidence="2" id="KW-1185">Reference proteome</keyword>
<name>A0A9N9P7N4_9GLOM</name>
<dbReference type="EMBL" id="CAJVPY010032445">
    <property type="protein sequence ID" value="CAG8797787.1"/>
    <property type="molecule type" value="Genomic_DNA"/>
</dbReference>